<feature type="coiled-coil region" evidence="1">
    <location>
        <begin position="117"/>
        <end position="151"/>
    </location>
</feature>
<keyword evidence="1" id="KW-0175">Coiled coil</keyword>
<evidence type="ECO:0000256" key="1">
    <source>
        <dbReference type="SAM" id="Coils"/>
    </source>
</evidence>
<protein>
    <submittedName>
        <fullName evidence="2">Uncharacterized protein</fullName>
    </submittedName>
</protein>
<dbReference type="EMBL" id="DS114491">
    <property type="protein sequence ID" value="EAX87197.1"/>
    <property type="molecule type" value="Genomic_DNA"/>
</dbReference>
<accession>A2G6L8</accession>
<reference evidence="2" key="2">
    <citation type="journal article" date="2007" name="Science">
        <title>Draft genome sequence of the sexually transmitted pathogen Trichomonas vaginalis.</title>
        <authorList>
            <person name="Carlton J.M."/>
            <person name="Hirt R.P."/>
            <person name="Silva J.C."/>
            <person name="Delcher A.L."/>
            <person name="Schatz M."/>
            <person name="Zhao Q."/>
            <person name="Wortman J.R."/>
            <person name="Bidwell S.L."/>
            <person name="Alsmark U.C.M."/>
            <person name="Besteiro S."/>
            <person name="Sicheritz-Ponten T."/>
            <person name="Noel C.J."/>
            <person name="Dacks J.B."/>
            <person name="Foster P.G."/>
            <person name="Simillion C."/>
            <person name="Van de Peer Y."/>
            <person name="Miranda-Saavedra D."/>
            <person name="Barton G.J."/>
            <person name="Westrop G.D."/>
            <person name="Mueller S."/>
            <person name="Dessi D."/>
            <person name="Fiori P.L."/>
            <person name="Ren Q."/>
            <person name="Paulsen I."/>
            <person name="Zhang H."/>
            <person name="Bastida-Corcuera F.D."/>
            <person name="Simoes-Barbosa A."/>
            <person name="Brown M.T."/>
            <person name="Hayes R.D."/>
            <person name="Mukherjee M."/>
            <person name="Okumura C.Y."/>
            <person name="Schneider R."/>
            <person name="Smith A.J."/>
            <person name="Vanacova S."/>
            <person name="Villalvazo M."/>
            <person name="Haas B.J."/>
            <person name="Pertea M."/>
            <person name="Feldblyum T.V."/>
            <person name="Utterback T.R."/>
            <person name="Shu C.L."/>
            <person name="Osoegawa K."/>
            <person name="de Jong P.J."/>
            <person name="Hrdy I."/>
            <person name="Horvathova L."/>
            <person name="Zubacova Z."/>
            <person name="Dolezal P."/>
            <person name="Malik S.B."/>
            <person name="Logsdon J.M. Jr."/>
            <person name="Henze K."/>
            <person name="Gupta A."/>
            <person name="Wang C.C."/>
            <person name="Dunne R.L."/>
            <person name="Upcroft J.A."/>
            <person name="Upcroft P."/>
            <person name="White O."/>
            <person name="Salzberg S.L."/>
            <person name="Tang P."/>
            <person name="Chiu C.-H."/>
            <person name="Lee Y.-S."/>
            <person name="Embley T.M."/>
            <person name="Coombs G.H."/>
            <person name="Mottram J.C."/>
            <person name="Tachezy J."/>
            <person name="Fraser-Liggett C.M."/>
            <person name="Johnson P.J."/>
        </authorList>
    </citation>
    <scope>NUCLEOTIDE SEQUENCE [LARGE SCALE GENOMIC DNA]</scope>
    <source>
        <strain evidence="2">G3</strain>
    </source>
</reference>
<evidence type="ECO:0000313" key="3">
    <source>
        <dbReference type="Proteomes" id="UP000001542"/>
    </source>
</evidence>
<dbReference type="VEuPathDB" id="TrichDB:TVAGG3_0626250"/>
<dbReference type="InParanoid" id="A2G6L8"/>
<dbReference type="VEuPathDB" id="TrichDB:TVAG_215480"/>
<dbReference type="KEGG" id="tva:4744847"/>
<dbReference type="SMR" id="A2G6L8"/>
<gene>
    <name evidence="2" type="ORF">TVAG_215480</name>
</gene>
<organism evidence="2 3">
    <name type="scientific">Trichomonas vaginalis (strain ATCC PRA-98 / G3)</name>
    <dbReference type="NCBI Taxonomy" id="412133"/>
    <lineage>
        <taxon>Eukaryota</taxon>
        <taxon>Metamonada</taxon>
        <taxon>Parabasalia</taxon>
        <taxon>Trichomonadida</taxon>
        <taxon>Trichomonadidae</taxon>
        <taxon>Trichomonas</taxon>
    </lineage>
</organism>
<proteinExistence type="predicted"/>
<dbReference type="Proteomes" id="UP000001542">
    <property type="component" value="Unassembled WGS sequence"/>
</dbReference>
<keyword evidence="3" id="KW-1185">Reference proteome</keyword>
<evidence type="ECO:0000313" key="2">
    <source>
        <dbReference type="EMBL" id="EAX87197.1"/>
    </source>
</evidence>
<name>A2G6L8_TRIV3</name>
<dbReference type="RefSeq" id="XP_001300127.1">
    <property type="nucleotide sequence ID" value="XM_001300126.1"/>
</dbReference>
<dbReference type="AlphaFoldDB" id="A2G6L8"/>
<sequence length="168" mass="19553">MTNSDKSPKKSEFDNVNGFETEDQRTVLQFAQDIEKYLEKHGDNKLTSKRNLIAAKNALERCNLPLTSIVFHQEVRRQLDNGSDNVVELEISPPVSITIAELRNLYTSVSAQCDMDKELLKKLKSKYTSNLKEIRSELEDISQKHKEYKQRQTKKRLDKLEELLRKTI</sequence>
<reference evidence="2" key="1">
    <citation type="submission" date="2006-10" db="EMBL/GenBank/DDBJ databases">
        <authorList>
            <person name="Amadeo P."/>
            <person name="Zhao Q."/>
            <person name="Wortman J."/>
            <person name="Fraser-Liggett C."/>
            <person name="Carlton J."/>
        </authorList>
    </citation>
    <scope>NUCLEOTIDE SEQUENCE</scope>
    <source>
        <strain evidence="2">G3</strain>
    </source>
</reference>